<reference evidence="2" key="1">
    <citation type="submission" date="2022-08" db="EMBL/GenBank/DDBJ databases">
        <authorList>
            <consortium name="DOE Joint Genome Institute"/>
            <person name="Min B."/>
            <person name="Sierra-Patev S."/>
            <person name="Naranjo-Ortiz M."/>
            <person name="Looney B."/>
            <person name="Konkel Z."/>
            <person name="Slot J.C."/>
            <person name="Sakamoto Y."/>
            <person name="Steenwyk J.L."/>
            <person name="Rokas A."/>
            <person name="Carro J."/>
            <person name="Camarero S."/>
            <person name="Ferreira P."/>
            <person name="Molpeceres G."/>
            <person name="Ruiz-duenas F.J."/>
            <person name="Serrano A."/>
            <person name="Henrissat B."/>
            <person name="Drula E."/>
            <person name="Hughes K.W."/>
            <person name="Mata J.L."/>
            <person name="Ishikawa N.K."/>
            <person name="Vargas-Isla R."/>
            <person name="Ushijima S."/>
            <person name="Smith C.A."/>
            <person name="Ahrendt S."/>
            <person name="Andreopoulos W."/>
            <person name="He G."/>
            <person name="LaButti K."/>
            <person name="Lipzen A."/>
            <person name="Ng V."/>
            <person name="Riley R."/>
            <person name="Sandor L."/>
            <person name="Barry K."/>
            <person name="Martinez A.T."/>
            <person name="Xiao Y."/>
            <person name="Gibbons J.G."/>
            <person name="Terashima K."/>
            <person name="Hibbett D.S."/>
            <person name="Grigoriev I.V."/>
        </authorList>
    </citation>
    <scope>NUCLEOTIDE SEQUENCE</scope>
    <source>
        <strain evidence="2">ET3784</strain>
    </source>
</reference>
<protein>
    <submittedName>
        <fullName evidence="2">Uncharacterized protein</fullName>
    </submittedName>
</protein>
<comment type="caution">
    <text evidence="2">The sequence shown here is derived from an EMBL/GenBank/DDBJ whole genome shotgun (WGS) entry which is preliminary data.</text>
</comment>
<gene>
    <name evidence="2" type="ORF">DFJ43DRAFT_1151966</name>
</gene>
<dbReference type="Proteomes" id="UP001176059">
    <property type="component" value="Unassembled WGS sequence"/>
</dbReference>
<proteinExistence type="predicted"/>
<evidence type="ECO:0000313" key="3">
    <source>
        <dbReference type="Proteomes" id="UP001176059"/>
    </source>
</evidence>
<reference evidence="2" key="2">
    <citation type="journal article" date="2023" name="Proc. Natl. Acad. Sci. U.S.A.">
        <title>A global phylogenomic analysis of the shiitake genus Lentinula.</title>
        <authorList>
            <person name="Sierra-Patev S."/>
            <person name="Min B."/>
            <person name="Naranjo-Ortiz M."/>
            <person name="Looney B."/>
            <person name="Konkel Z."/>
            <person name="Slot J.C."/>
            <person name="Sakamoto Y."/>
            <person name="Steenwyk J.L."/>
            <person name="Rokas A."/>
            <person name="Carro J."/>
            <person name="Camarero S."/>
            <person name="Ferreira P."/>
            <person name="Molpeceres G."/>
            <person name="Ruiz-Duenas F.J."/>
            <person name="Serrano A."/>
            <person name="Henrissat B."/>
            <person name="Drula E."/>
            <person name="Hughes K.W."/>
            <person name="Mata J.L."/>
            <person name="Ishikawa N.K."/>
            <person name="Vargas-Isla R."/>
            <person name="Ushijima S."/>
            <person name="Smith C.A."/>
            <person name="Donoghue J."/>
            <person name="Ahrendt S."/>
            <person name="Andreopoulos W."/>
            <person name="He G."/>
            <person name="LaButti K."/>
            <person name="Lipzen A."/>
            <person name="Ng V."/>
            <person name="Riley R."/>
            <person name="Sandor L."/>
            <person name="Barry K."/>
            <person name="Martinez A.T."/>
            <person name="Xiao Y."/>
            <person name="Gibbons J.G."/>
            <person name="Terashima K."/>
            <person name="Grigoriev I.V."/>
            <person name="Hibbett D."/>
        </authorList>
    </citation>
    <scope>NUCLEOTIDE SEQUENCE</scope>
    <source>
        <strain evidence="2">ET3784</strain>
    </source>
</reference>
<feature type="region of interest" description="Disordered" evidence="1">
    <location>
        <begin position="25"/>
        <end position="45"/>
    </location>
</feature>
<name>A0AA38JPU6_9AGAR</name>
<evidence type="ECO:0000256" key="1">
    <source>
        <dbReference type="SAM" id="MobiDB-lite"/>
    </source>
</evidence>
<dbReference type="AlphaFoldDB" id="A0AA38JPU6"/>
<evidence type="ECO:0000313" key="2">
    <source>
        <dbReference type="EMBL" id="KAJ3734833.1"/>
    </source>
</evidence>
<organism evidence="2 3">
    <name type="scientific">Lentinula guzmanii</name>
    <dbReference type="NCBI Taxonomy" id="2804957"/>
    <lineage>
        <taxon>Eukaryota</taxon>
        <taxon>Fungi</taxon>
        <taxon>Dikarya</taxon>
        <taxon>Basidiomycota</taxon>
        <taxon>Agaricomycotina</taxon>
        <taxon>Agaricomycetes</taxon>
        <taxon>Agaricomycetidae</taxon>
        <taxon>Agaricales</taxon>
        <taxon>Marasmiineae</taxon>
        <taxon>Omphalotaceae</taxon>
        <taxon>Lentinula</taxon>
    </lineage>
</organism>
<keyword evidence="3" id="KW-1185">Reference proteome</keyword>
<dbReference type="EMBL" id="JANVFO010000012">
    <property type="protein sequence ID" value="KAJ3734833.1"/>
    <property type="molecule type" value="Genomic_DNA"/>
</dbReference>
<accession>A0AA38JPU6</accession>
<sequence>MNSATVFSVGSSEAFSLLSSVWTSSSADSDDAAETPSVPTDQESDTLYTGTFVSHIDIDDARVIYLTRPSSLIFDNK</sequence>